<evidence type="ECO:0000313" key="10">
    <source>
        <dbReference type="Proteomes" id="UP000031523"/>
    </source>
</evidence>
<organism evidence="9 10">
    <name type="scientific">Streptomyces albus (strain ATCC 21838 / DSM 41398 / FERM P-419 / JCM 4703 / NBRC 107858)</name>
    <dbReference type="NCBI Taxonomy" id="1081613"/>
    <lineage>
        <taxon>Bacteria</taxon>
        <taxon>Bacillati</taxon>
        <taxon>Actinomycetota</taxon>
        <taxon>Actinomycetes</taxon>
        <taxon>Kitasatosporales</taxon>
        <taxon>Streptomycetaceae</taxon>
        <taxon>Streptomyces</taxon>
    </lineage>
</organism>
<proteinExistence type="inferred from homology"/>
<dbReference type="Proteomes" id="UP000031523">
    <property type="component" value="Chromosome"/>
</dbReference>
<keyword evidence="5" id="KW-0456">Lyase</keyword>
<evidence type="ECO:0000256" key="1">
    <source>
        <dbReference type="ARBA" id="ARBA00006217"/>
    </source>
</evidence>
<evidence type="ECO:0000256" key="2">
    <source>
        <dbReference type="ARBA" id="ARBA00012925"/>
    </source>
</evidence>
<dbReference type="GO" id="GO:0008270">
    <property type="term" value="F:zinc ion binding"/>
    <property type="evidence" value="ECO:0007669"/>
    <property type="project" value="InterPro"/>
</dbReference>
<feature type="binding site" evidence="8">
    <location>
        <position position="68"/>
    </location>
    <ligand>
        <name>Zn(2+)</name>
        <dbReference type="ChEBI" id="CHEBI:29105"/>
    </ligand>
</feature>
<evidence type="ECO:0000256" key="7">
    <source>
        <dbReference type="ARBA" id="ARBA00048348"/>
    </source>
</evidence>
<reference evidence="9 10" key="1">
    <citation type="submission" date="2015-01" db="EMBL/GenBank/DDBJ databases">
        <title>Enhanced salinomycin production by adjusting the supply of polyketide extender units in Streptomyce albus DSM 41398.</title>
        <authorList>
            <person name="Lu C."/>
        </authorList>
    </citation>
    <scope>NUCLEOTIDE SEQUENCE [LARGE SCALE GENOMIC DNA]</scope>
    <source>
        <strain evidence="10">ATCC 21838 / DSM 41398 / FERM P-419 / JCM 4703 / NBRC 107858</strain>
    </source>
</reference>
<comment type="cofactor">
    <cofactor evidence="8">
        <name>Zn(2+)</name>
        <dbReference type="ChEBI" id="CHEBI:29105"/>
    </cofactor>
    <text evidence="8">Binds 1 zinc ion per subunit.</text>
</comment>
<evidence type="ECO:0000256" key="6">
    <source>
        <dbReference type="ARBA" id="ARBA00024993"/>
    </source>
</evidence>
<keyword evidence="4 8" id="KW-0862">Zinc</keyword>
<dbReference type="InterPro" id="IPR001765">
    <property type="entry name" value="Carbonic_anhydrase"/>
</dbReference>
<sequence>MPQILFISCTEARIAPQRFVSHPDQLFEMRNIGNIVPPYNPKVISGEIATIEYALSLPHLSEVVISGHSSCGAVAALLDNNFKSVSPSVRRWLVVGSSRAASRDAMGKPTDRPTMQAFDRAARAHLLTQLAHLAGYPGLESGRSNGRLRLRALFHVGETGSTELYSPREDRFIPLSREGGRAGR</sequence>
<feature type="binding site" evidence="8">
    <location>
        <position position="9"/>
    </location>
    <ligand>
        <name>Zn(2+)</name>
        <dbReference type="ChEBI" id="CHEBI:29105"/>
    </ligand>
</feature>
<gene>
    <name evidence="9" type="ORF">SLNWT_7001</name>
</gene>
<dbReference type="AlphaFoldDB" id="A0A0B5FA87"/>
<dbReference type="KEGG" id="sals:SLNWT_7001"/>
<evidence type="ECO:0000256" key="3">
    <source>
        <dbReference type="ARBA" id="ARBA00022723"/>
    </source>
</evidence>
<dbReference type="EC" id="4.2.1.1" evidence="2"/>
<protein>
    <recommendedName>
        <fullName evidence="2">carbonic anhydrase</fullName>
        <ecNumber evidence="2">4.2.1.1</ecNumber>
    </recommendedName>
</protein>
<keyword evidence="10" id="KW-1185">Reference proteome</keyword>
<evidence type="ECO:0000256" key="4">
    <source>
        <dbReference type="ARBA" id="ARBA00022833"/>
    </source>
</evidence>
<name>A0A0B5FA87_STRA4</name>
<dbReference type="Gene3D" id="3.40.1050.10">
    <property type="entry name" value="Carbonic anhydrase"/>
    <property type="match status" value="1"/>
</dbReference>
<dbReference type="SUPFAM" id="SSF53056">
    <property type="entry name" value="beta-carbonic anhydrase, cab"/>
    <property type="match status" value="1"/>
</dbReference>
<dbReference type="GO" id="GO:0004089">
    <property type="term" value="F:carbonate dehydratase activity"/>
    <property type="evidence" value="ECO:0007669"/>
    <property type="project" value="UniProtKB-EC"/>
</dbReference>
<comment type="catalytic activity">
    <reaction evidence="7">
        <text>hydrogencarbonate + H(+) = CO2 + H2O</text>
        <dbReference type="Rhea" id="RHEA:10748"/>
        <dbReference type="ChEBI" id="CHEBI:15377"/>
        <dbReference type="ChEBI" id="CHEBI:15378"/>
        <dbReference type="ChEBI" id="CHEBI:16526"/>
        <dbReference type="ChEBI" id="CHEBI:17544"/>
        <dbReference type="EC" id="4.2.1.1"/>
    </reaction>
</comment>
<keyword evidence="3 8" id="KW-0479">Metal-binding</keyword>
<comment type="similarity">
    <text evidence="1">Belongs to the beta-class carbonic anhydrase family.</text>
</comment>
<evidence type="ECO:0000256" key="8">
    <source>
        <dbReference type="PIRSR" id="PIRSR601765-1"/>
    </source>
</evidence>
<comment type="function">
    <text evidence="6">Catalyzes the reversible hydration of carbon dioxide to form bicarbonate.</text>
</comment>
<dbReference type="InterPro" id="IPR036874">
    <property type="entry name" value="Carbonic_anhydrase_sf"/>
</dbReference>
<evidence type="ECO:0000313" key="9">
    <source>
        <dbReference type="EMBL" id="AJE87377.1"/>
    </source>
</evidence>
<dbReference type="PANTHER" id="PTHR11002">
    <property type="entry name" value="CARBONIC ANHYDRASE"/>
    <property type="match status" value="1"/>
</dbReference>
<dbReference type="SMART" id="SM00947">
    <property type="entry name" value="Pro_CA"/>
    <property type="match status" value="1"/>
</dbReference>
<dbReference type="PANTHER" id="PTHR11002:SF76">
    <property type="entry name" value="CARBONIC ANHYDRASE"/>
    <property type="match status" value="1"/>
</dbReference>
<feature type="binding site" evidence="8">
    <location>
        <position position="71"/>
    </location>
    <ligand>
        <name>Zn(2+)</name>
        <dbReference type="ChEBI" id="CHEBI:29105"/>
    </ligand>
</feature>
<evidence type="ECO:0000256" key="5">
    <source>
        <dbReference type="ARBA" id="ARBA00023239"/>
    </source>
</evidence>
<dbReference type="Pfam" id="PF00484">
    <property type="entry name" value="Pro_CA"/>
    <property type="match status" value="1"/>
</dbReference>
<accession>A0A0B5FA87</accession>
<dbReference type="EMBL" id="CP010519">
    <property type="protein sequence ID" value="AJE87377.1"/>
    <property type="molecule type" value="Genomic_DNA"/>
</dbReference>